<dbReference type="AlphaFoldDB" id="H3BD97"/>
<dbReference type="InterPro" id="IPR036846">
    <property type="entry name" value="GM2-AP_sf"/>
</dbReference>
<evidence type="ECO:0000256" key="1">
    <source>
        <dbReference type="ARBA" id="ARBA00022729"/>
    </source>
</evidence>
<dbReference type="Bgee" id="ENSLACG00000017468">
    <property type="expression patterns" value="Expressed in pelvic fin and 6 other cell types or tissues"/>
</dbReference>
<dbReference type="STRING" id="7897.ENSLACP00000019868"/>
<name>H3BD97_LATCH</name>
<dbReference type="FunCoup" id="H3BD97">
    <property type="interactions" value="448"/>
</dbReference>
<gene>
    <name evidence="4" type="primary">GM2A</name>
</gene>
<dbReference type="SMART" id="SM00737">
    <property type="entry name" value="ML"/>
    <property type="match status" value="1"/>
</dbReference>
<dbReference type="GO" id="GO:0008047">
    <property type="term" value="F:enzyme activator activity"/>
    <property type="evidence" value="ECO:0007669"/>
    <property type="project" value="InterPro"/>
</dbReference>
<dbReference type="InterPro" id="IPR003172">
    <property type="entry name" value="ML_dom"/>
</dbReference>
<evidence type="ECO:0000313" key="4">
    <source>
        <dbReference type="Ensembl" id="ENSLACP00000019868.1"/>
    </source>
</evidence>
<keyword evidence="5" id="KW-1185">Reference proteome</keyword>
<sequence length="210" mass="22712">CGNRKSWPIFVSMFLQFLYVKSSGNSGAARVLTQVGTFAWSNCGTAQEPASIHSLSVQPDPIAIPGDLKVSAAAAASVALTSPLMANLTLHREVAGVWVKIPCIEEIGSCVYDVCSLLDEVIPPGQPCPEPLHTYGIPCHCPFKAGDYSMPESNFFLPSLDLPYWLTSGNYKLVALLSHVGKELACAKFSFSIRESKSTQKNFIPNGRNF</sequence>
<reference evidence="4" key="2">
    <citation type="submission" date="2025-08" db="UniProtKB">
        <authorList>
            <consortium name="Ensembl"/>
        </authorList>
    </citation>
    <scope>IDENTIFICATION</scope>
</reference>
<dbReference type="GeneTree" id="ENSGT00390000003288"/>
<dbReference type="eggNOG" id="ENOG502S05S">
    <property type="taxonomic scope" value="Eukaryota"/>
</dbReference>
<dbReference type="PANTHER" id="PTHR17357:SF0">
    <property type="entry name" value="GANGLIOSIDE GM2 ACTIVATOR"/>
    <property type="match status" value="1"/>
</dbReference>
<dbReference type="PANTHER" id="PTHR17357">
    <property type="entry name" value="GM2 GANGLIOSIDE ACTIVATOR PROTEIN"/>
    <property type="match status" value="1"/>
</dbReference>
<dbReference type="InParanoid" id="H3BD97"/>
<dbReference type="EMBL" id="AFYH01013213">
    <property type="status" value="NOT_ANNOTATED_CDS"/>
    <property type="molecule type" value="Genomic_DNA"/>
</dbReference>
<feature type="domain" description="MD-2-related lipid-recognition" evidence="3">
    <location>
        <begin position="40"/>
        <end position="191"/>
    </location>
</feature>
<evidence type="ECO:0000313" key="5">
    <source>
        <dbReference type="Proteomes" id="UP000008672"/>
    </source>
</evidence>
<reference evidence="5" key="1">
    <citation type="submission" date="2011-08" db="EMBL/GenBank/DDBJ databases">
        <title>The draft genome of Latimeria chalumnae.</title>
        <authorList>
            <person name="Di Palma F."/>
            <person name="Alfoldi J."/>
            <person name="Johnson J."/>
            <person name="Berlin A."/>
            <person name="Gnerre S."/>
            <person name="Jaffe D."/>
            <person name="MacCallum I."/>
            <person name="Young S."/>
            <person name="Walker B.J."/>
            <person name="Lander E."/>
            <person name="Lindblad-Toh K."/>
        </authorList>
    </citation>
    <scope>NUCLEOTIDE SEQUENCE [LARGE SCALE GENOMIC DNA]</scope>
    <source>
        <strain evidence="5">Wild caught</strain>
    </source>
</reference>
<dbReference type="SUPFAM" id="SSF63707">
    <property type="entry name" value="Ganglioside M2 (gm2) activator"/>
    <property type="match status" value="1"/>
</dbReference>
<protein>
    <submittedName>
        <fullName evidence="4">Ganglioside GM2 activator</fullName>
    </submittedName>
</protein>
<feature type="signal peptide" evidence="2">
    <location>
        <begin position="1"/>
        <end position="23"/>
    </location>
</feature>
<proteinExistence type="predicted"/>
<reference evidence="4" key="3">
    <citation type="submission" date="2025-09" db="UniProtKB">
        <authorList>
            <consortium name="Ensembl"/>
        </authorList>
    </citation>
    <scope>IDENTIFICATION</scope>
</reference>
<keyword evidence="1 2" id="KW-0732">Signal</keyword>
<dbReference type="Pfam" id="PF02221">
    <property type="entry name" value="E1_DerP2_DerF2"/>
    <property type="match status" value="1"/>
</dbReference>
<dbReference type="GO" id="GO:0005319">
    <property type="term" value="F:lipid transporter activity"/>
    <property type="evidence" value="ECO:0007669"/>
    <property type="project" value="TreeGrafter"/>
</dbReference>
<feature type="chain" id="PRO_5003580743" evidence="2">
    <location>
        <begin position="24"/>
        <end position="210"/>
    </location>
</feature>
<evidence type="ECO:0000259" key="3">
    <source>
        <dbReference type="SMART" id="SM00737"/>
    </source>
</evidence>
<dbReference type="GO" id="GO:0006689">
    <property type="term" value="P:ganglioside catabolic process"/>
    <property type="evidence" value="ECO:0007669"/>
    <property type="project" value="InterPro"/>
</dbReference>
<dbReference type="Ensembl" id="ENSLACT00000020006.1">
    <property type="protein sequence ID" value="ENSLACP00000019868.1"/>
    <property type="gene ID" value="ENSLACG00000017468.1"/>
</dbReference>
<dbReference type="Proteomes" id="UP000008672">
    <property type="component" value="Unassembled WGS sequence"/>
</dbReference>
<evidence type="ECO:0000256" key="2">
    <source>
        <dbReference type="SAM" id="SignalP"/>
    </source>
</evidence>
<dbReference type="HOGENOM" id="CLU_108261_0_0_1"/>
<dbReference type="OMA" id="WENCGPP"/>
<dbReference type="Gene3D" id="2.70.220.10">
    <property type="entry name" value="Ganglioside GM2 activator"/>
    <property type="match status" value="1"/>
</dbReference>
<organism evidence="4 5">
    <name type="scientific">Latimeria chalumnae</name>
    <name type="common">Coelacanth</name>
    <dbReference type="NCBI Taxonomy" id="7897"/>
    <lineage>
        <taxon>Eukaryota</taxon>
        <taxon>Metazoa</taxon>
        <taxon>Chordata</taxon>
        <taxon>Craniata</taxon>
        <taxon>Vertebrata</taxon>
        <taxon>Euteleostomi</taxon>
        <taxon>Coelacanthiformes</taxon>
        <taxon>Coelacanthidae</taxon>
        <taxon>Latimeria</taxon>
    </lineage>
</organism>
<accession>H3BD97</accession>
<dbReference type="InterPro" id="IPR028996">
    <property type="entry name" value="GM2-AP"/>
</dbReference>
<dbReference type="GO" id="GO:0009898">
    <property type="term" value="C:cytoplasmic side of plasma membrane"/>
    <property type="evidence" value="ECO:0007669"/>
    <property type="project" value="TreeGrafter"/>
</dbReference>